<feature type="compositionally biased region" description="Low complexity" evidence="1">
    <location>
        <begin position="16"/>
        <end position="32"/>
    </location>
</feature>
<name>A0A9X2H1Q8_9MICO</name>
<dbReference type="Proteomes" id="UP001139722">
    <property type="component" value="Unassembled WGS sequence"/>
</dbReference>
<reference evidence="3" key="1">
    <citation type="submission" date="2022-06" db="EMBL/GenBank/DDBJ databases">
        <title>Sequencing the genomes of 1000 actinobacteria strains.</title>
        <authorList>
            <person name="Klenk H.-P."/>
        </authorList>
    </citation>
    <scope>NUCLEOTIDE SEQUENCE</scope>
    <source>
        <strain evidence="3">DSM 22016</strain>
    </source>
</reference>
<comment type="caution">
    <text evidence="3">The sequence shown here is derived from an EMBL/GenBank/DDBJ whole genome shotgun (WGS) entry which is preliminary data.</text>
</comment>
<dbReference type="InterPro" id="IPR009839">
    <property type="entry name" value="SseB_N"/>
</dbReference>
<sequence>MSRRTDPGDGVGHGRPGPADAAGGQGSDAATGSGPGQHDEAGGRTDSAGVPWAGRSFAPNPHSADDGRAPAPLAAALAAFRDGSGGQAEVVAEFGGSRLLIPLLAELGDPSGSAGSGGTEIGEHGLPIEKSQELSIVTVEGPDGRRVLPVFASVDAMSSWNPVARPVPADGIRVALAAADDGTDLVVLDPGSPTEFVLRRPAVWAVAQSHQWHPPFESAEVRMAFARSVSTELAVLGFELEAGDPEARLAGPELIVELSLVAGLDRSELDIVLARLARRWAADDAIATGVDSLKVRLRAAPASG</sequence>
<dbReference type="Pfam" id="PF07179">
    <property type="entry name" value="SseB"/>
    <property type="match status" value="1"/>
</dbReference>
<gene>
    <name evidence="3" type="ORF">BJ978_002272</name>
</gene>
<accession>A0A9X2H1Q8</accession>
<evidence type="ECO:0000259" key="2">
    <source>
        <dbReference type="Pfam" id="PF07179"/>
    </source>
</evidence>
<dbReference type="AlphaFoldDB" id="A0A9X2H1Q8"/>
<evidence type="ECO:0000256" key="1">
    <source>
        <dbReference type="SAM" id="MobiDB-lite"/>
    </source>
</evidence>
<keyword evidence="4" id="KW-1185">Reference proteome</keyword>
<feature type="region of interest" description="Disordered" evidence="1">
    <location>
        <begin position="1"/>
        <end position="69"/>
    </location>
</feature>
<proteinExistence type="predicted"/>
<evidence type="ECO:0000313" key="3">
    <source>
        <dbReference type="EMBL" id="MCP2371596.1"/>
    </source>
</evidence>
<dbReference type="EMBL" id="JAMZDY010000001">
    <property type="protein sequence ID" value="MCP2371596.1"/>
    <property type="molecule type" value="Genomic_DNA"/>
</dbReference>
<dbReference type="OrthoDB" id="5188303at2"/>
<protein>
    <recommendedName>
        <fullName evidence="2">SseB protein N-terminal domain-containing protein</fullName>
    </recommendedName>
</protein>
<evidence type="ECO:0000313" key="4">
    <source>
        <dbReference type="Proteomes" id="UP001139722"/>
    </source>
</evidence>
<dbReference type="RefSeq" id="WP_156999586.1">
    <property type="nucleotide sequence ID" value="NZ_BAAANU010000014.1"/>
</dbReference>
<organism evidence="3 4">
    <name type="scientific">Agromyces terreus</name>
    <dbReference type="NCBI Taxonomy" id="424795"/>
    <lineage>
        <taxon>Bacteria</taxon>
        <taxon>Bacillati</taxon>
        <taxon>Actinomycetota</taxon>
        <taxon>Actinomycetes</taxon>
        <taxon>Micrococcales</taxon>
        <taxon>Microbacteriaceae</taxon>
        <taxon>Agromyces</taxon>
    </lineage>
</organism>
<feature type="domain" description="SseB protein N-terminal" evidence="2">
    <location>
        <begin position="73"/>
        <end position="205"/>
    </location>
</feature>